<gene>
    <name evidence="2" type="ORF">HO173_005610</name>
</gene>
<protein>
    <submittedName>
        <fullName evidence="2">Uncharacterized protein</fullName>
    </submittedName>
</protein>
<dbReference type="AlphaFoldDB" id="A0A8H6FWF8"/>
<organism evidence="2 3">
    <name type="scientific">Letharia columbiana</name>
    <dbReference type="NCBI Taxonomy" id="112416"/>
    <lineage>
        <taxon>Eukaryota</taxon>
        <taxon>Fungi</taxon>
        <taxon>Dikarya</taxon>
        <taxon>Ascomycota</taxon>
        <taxon>Pezizomycotina</taxon>
        <taxon>Lecanoromycetes</taxon>
        <taxon>OSLEUM clade</taxon>
        <taxon>Lecanoromycetidae</taxon>
        <taxon>Lecanorales</taxon>
        <taxon>Lecanorineae</taxon>
        <taxon>Parmeliaceae</taxon>
        <taxon>Letharia</taxon>
    </lineage>
</organism>
<reference evidence="2 3" key="1">
    <citation type="journal article" date="2020" name="Genomics">
        <title>Complete, high-quality genomes from long-read metagenomic sequencing of two wolf lichen thalli reveals enigmatic genome architecture.</title>
        <authorList>
            <person name="McKenzie S.K."/>
            <person name="Walston R.F."/>
            <person name="Allen J.L."/>
        </authorList>
    </citation>
    <scope>NUCLEOTIDE SEQUENCE [LARGE SCALE GENOMIC DNA]</scope>
    <source>
        <strain evidence="2">WasteWater2</strain>
    </source>
</reference>
<comment type="caution">
    <text evidence="2">The sequence shown here is derived from an EMBL/GenBank/DDBJ whole genome shotgun (WGS) entry which is preliminary data.</text>
</comment>
<evidence type="ECO:0000313" key="3">
    <source>
        <dbReference type="Proteomes" id="UP000578531"/>
    </source>
</evidence>
<keyword evidence="1" id="KW-0812">Transmembrane</keyword>
<keyword evidence="1" id="KW-0472">Membrane</keyword>
<feature type="transmembrane region" description="Helical" evidence="1">
    <location>
        <begin position="6"/>
        <end position="27"/>
    </location>
</feature>
<dbReference type="Proteomes" id="UP000578531">
    <property type="component" value="Unassembled WGS sequence"/>
</dbReference>
<feature type="transmembrane region" description="Helical" evidence="1">
    <location>
        <begin position="129"/>
        <end position="151"/>
    </location>
</feature>
<dbReference type="RefSeq" id="XP_037165334.1">
    <property type="nucleotide sequence ID" value="XM_037307525.1"/>
</dbReference>
<dbReference type="GeneID" id="59287272"/>
<proteinExistence type="predicted"/>
<name>A0A8H6FWF8_9LECA</name>
<evidence type="ECO:0000313" key="2">
    <source>
        <dbReference type="EMBL" id="KAF6235982.1"/>
    </source>
</evidence>
<dbReference type="EMBL" id="JACCJC010000021">
    <property type="protein sequence ID" value="KAF6235982.1"/>
    <property type="molecule type" value="Genomic_DNA"/>
</dbReference>
<keyword evidence="3" id="KW-1185">Reference proteome</keyword>
<evidence type="ECO:0000256" key="1">
    <source>
        <dbReference type="SAM" id="Phobius"/>
    </source>
</evidence>
<accession>A0A8H6FWF8</accession>
<sequence length="180" mass="21353">MENNNWLGKIIGFLSIFVLLTIFRYHLKIEIRQELEQALETQKKPRTARDIFNEYKNNPGHKFLTRSERRFREHQLRKHLKQTWNQEQSLTHTNGTEPVRRENPAVKEFSRMNRQLRQPSPQKSPFSHLLHLLFIKLCIYTALPFLTLSIFCHSLRISLTASLLLEVEEESEDVGELDSV</sequence>
<keyword evidence="1" id="KW-1133">Transmembrane helix</keyword>